<evidence type="ECO:0000256" key="4">
    <source>
        <dbReference type="ARBA" id="ARBA00012526"/>
    </source>
</evidence>
<dbReference type="InterPro" id="IPR050088">
    <property type="entry name" value="IspD/TarI_cytidylyltransf_bact"/>
</dbReference>
<reference evidence="9 10" key="1">
    <citation type="journal article" date="2015" name="Microbiome">
        <title>Genomic resolution of linkages in carbon, nitrogen, and sulfur cycling among widespread estuary sediment bacteria.</title>
        <authorList>
            <person name="Baker B.J."/>
            <person name="Lazar C.S."/>
            <person name="Teske A.P."/>
            <person name="Dick G.J."/>
        </authorList>
    </citation>
    <scope>NUCLEOTIDE SEQUENCE [LARGE SCALE GENOMIC DNA]</scope>
    <source>
        <strain evidence="9">SM23_60</strain>
    </source>
</reference>
<evidence type="ECO:0000256" key="5">
    <source>
        <dbReference type="ARBA" id="ARBA00019056"/>
    </source>
</evidence>
<comment type="pathway">
    <text evidence="2">Isoprenoid biosynthesis; isopentenyl diphosphate biosynthesis via DXP pathway; isopentenyl diphosphate from 1-deoxy-D-xylulose 5-phosphate: step 2/6.</text>
</comment>
<keyword evidence="8" id="KW-0414">Isoprene biosynthesis</keyword>
<dbReference type="UniPathway" id="UPA00056">
    <property type="reaction ID" value="UER00093"/>
</dbReference>
<evidence type="ECO:0000256" key="3">
    <source>
        <dbReference type="ARBA" id="ARBA00009789"/>
    </source>
</evidence>
<evidence type="ECO:0000256" key="8">
    <source>
        <dbReference type="ARBA" id="ARBA00023229"/>
    </source>
</evidence>
<dbReference type="Proteomes" id="UP000051096">
    <property type="component" value="Unassembled WGS sequence"/>
</dbReference>
<dbReference type="InterPro" id="IPR034683">
    <property type="entry name" value="IspD/TarI"/>
</dbReference>
<dbReference type="GO" id="GO:0019288">
    <property type="term" value="P:isopentenyl diphosphate biosynthetic process, methylerythritol 4-phosphate pathway"/>
    <property type="evidence" value="ECO:0007669"/>
    <property type="project" value="UniProtKB-UniPathway"/>
</dbReference>
<dbReference type="FunFam" id="3.90.550.10:FF:000003">
    <property type="entry name" value="2-C-methyl-D-erythritol 4-phosphate cytidylyltransferase"/>
    <property type="match status" value="1"/>
</dbReference>
<dbReference type="InterPro" id="IPR029044">
    <property type="entry name" value="Nucleotide-diphossugar_trans"/>
</dbReference>
<dbReference type="GO" id="GO:0050518">
    <property type="term" value="F:2-C-methyl-D-erythritol 4-phosphate cytidylyltransferase activity"/>
    <property type="evidence" value="ECO:0007669"/>
    <property type="project" value="UniProtKB-EC"/>
</dbReference>
<organism evidence="9 10">
    <name type="scientific">candidate division WOR_3 bacterium SM23_60</name>
    <dbReference type="NCBI Taxonomy" id="1703780"/>
    <lineage>
        <taxon>Bacteria</taxon>
        <taxon>Bacteria division WOR-3</taxon>
    </lineage>
</organism>
<evidence type="ECO:0000256" key="2">
    <source>
        <dbReference type="ARBA" id="ARBA00004787"/>
    </source>
</evidence>
<sequence length="220" mass="25244">MPNHAIIVAAGSGRRFGGLKQFLDLNGKPLMLHAIERFQREPVVNTITVVVPQARIPYMKKLKKVYDITKIRHIVNGGTRRQDSVLNALRRIKQTRGCIIIHDGVRPIFARGLIRKGIRLCRTHKAVVVGAPVRETIKEVKRRAVIRTIQRQHLFLIKTPQFFDCRLLRHAYQRADLSIEYTDDAALCESLGIPVYLIADDRFNLKVTRRADIALIKRML</sequence>
<dbReference type="PROSITE" id="PS01295">
    <property type="entry name" value="ISPD"/>
    <property type="match status" value="1"/>
</dbReference>
<accession>A0A0S8GIF8</accession>
<dbReference type="EMBL" id="LJUO01000022">
    <property type="protein sequence ID" value="KPK72792.1"/>
    <property type="molecule type" value="Genomic_DNA"/>
</dbReference>
<dbReference type="EC" id="2.7.7.60" evidence="4"/>
<dbReference type="SUPFAM" id="SSF53448">
    <property type="entry name" value="Nucleotide-diphospho-sugar transferases"/>
    <property type="match status" value="1"/>
</dbReference>
<comment type="caution">
    <text evidence="9">The sequence shown here is derived from an EMBL/GenBank/DDBJ whole genome shotgun (WGS) entry which is preliminary data.</text>
</comment>
<dbReference type="PANTHER" id="PTHR32125:SF4">
    <property type="entry name" value="2-C-METHYL-D-ERYTHRITOL 4-PHOSPHATE CYTIDYLYLTRANSFERASE, CHLOROPLASTIC"/>
    <property type="match status" value="1"/>
</dbReference>
<dbReference type="CDD" id="cd02516">
    <property type="entry name" value="CDP-ME_synthetase"/>
    <property type="match status" value="1"/>
</dbReference>
<evidence type="ECO:0000313" key="9">
    <source>
        <dbReference type="EMBL" id="KPK72792.1"/>
    </source>
</evidence>
<evidence type="ECO:0000256" key="6">
    <source>
        <dbReference type="ARBA" id="ARBA00022679"/>
    </source>
</evidence>
<dbReference type="InterPro" id="IPR001228">
    <property type="entry name" value="IspD"/>
</dbReference>
<evidence type="ECO:0000313" key="10">
    <source>
        <dbReference type="Proteomes" id="UP000051096"/>
    </source>
</evidence>
<protein>
    <recommendedName>
        <fullName evidence="5">2-C-methyl-D-erythritol 4-phosphate cytidylyltransferase</fullName>
        <ecNumber evidence="4">2.7.7.60</ecNumber>
    </recommendedName>
</protein>
<dbReference type="Gene3D" id="3.90.550.10">
    <property type="entry name" value="Spore Coat Polysaccharide Biosynthesis Protein SpsA, Chain A"/>
    <property type="match status" value="1"/>
</dbReference>
<dbReference type="NCBIfam" id="TIGR00453">
    <property type="entry name" value="ispD"/>
    <property type="match status" value="1"/>
</dbReference>
<evidence type="ECO:0000256" key="1">
    <source>
        <dbReference type="ARBA" id="ARBA00001282"/>
    </source>
</evidence>
<gene>
    <name evidence="9" type="ORF">AMJ87_03690</name>
</gene>
<keyword evidence="7" id="KW-0548">Nucleotidyltransferase</keyword>
<comment type="similarity">
    <text evidence="3">Belongs to the IspD/TarI cytidylyltransferase family. IspD subfamily.</text>
</comment>
<dbReference type="AlphaFoldDB" id="A0A0S8GIF8"/>
<name>A0A0S8GIF8_UNCW3</name>
<dbReference type="Pfam" id="PF01128">
    <property type="entry name" value="IspD"/>
    <property type="match status" value="1"/>
</dbReference>
<proteinExistence type="inferred from homology"/>
<dbReference type="InterPro" id="IPR018294">
    <property type="entry name" value="ISPD_synthase_CS"/>
</dbReference>
<evidence type="ECO:0000256" key="7">
    <source>
        <dbReference type="ARBA" id="ARBA00022695"/>
    </source>
</evidence>
<dbReference type="PANTHER" id="PTHR32125">
    <property type="entry name" value="2-C-METHYL-D-ERYTHRITOL 4-PHOSPHATE CYTIDYLYLTRANSFERASE, CHLOROPLASTIC"/>
    <property type="match status" value="1"/>
</dbReference>
<keyword evidence="6" id="KW-0808">Transferase</keyword>
<comment type="catalytic activity">
    <reaction evidence="1">
        <text>2-C-methyl-D-erythritol 4-phosphate + CTP + H(+) = 4-CDP-2-C-methyl-D-erythritol + diphosphate</text>
        <dbReference type="Rhea" id="RHEA:13429"/>
        <dbReference type="ChEBI" id="CHEBI:15378"/>
        <dbReference type="ChEBI" id="CHEBI:33019"/>
        <dbReference type="ChEBI" id="CHEBI:37563"/>
        <dbReference type="ChEBI" id="CHEBI:57823"/>
        <dbReference type="ChEBI" id="CHEBI:58262"/>
        <dbReference type="EC" id="2.7.7.60"/>
    </reaction>
</comment>